<feature type="transmembrane region" description="Helical" evidence="2">
    <location>
        <begin position="143"/>
        <end position="164"/>
    </location>
</feature>
<evidence type="ECO:0000313" key="3">
    <source>
        <dbReference type="EMBL" id="KJB35158.1"/>
    </source>
</evidence>
<accession>A0A0D2Q707</accession>
<keyword evidence="2" id="KW-1133">Transmembrane helix</keyword>
<keyword evidence="2" id="KW-0472">Membrane</keyword>
<proteinExistence type="predicted"/>
<evidence type="ECO:0000256" key="1">
    <source>
        <dbReference type="SAM" id="MobiDB-lite"/>
    </source>
</evidence>
<protein>
    <submittedName>
        <fullName evidence="3">Uncharacterized protein</fullName>
    </submittedName>
</protein>
<gene>
    <name evidence="3" type="ORF">B456_006G102700</name>
</gene>
<sequence length="226" mass="24929">VQLHQHSKHGLAKQIEGIFVSMSPILLIPHSSQPPPPPPPPSTALPMVDLELHQQQPPPSANETLQPDSPFNTLNHSEFQSPPPHTPPLPQQQSLPPIPSHRKLAAAQQHLQWINAVLSFCFSYPITVLQFQYAQTDQNQSNVSLIVLSFLVLLTFNLFLLALFIKPISTQTSETLEKVGVLVAAAAFCHTIAIPFPLELKCVVFAVFILFLLLLTAFIYFNGKGA</sequence>
<evidence type="ECO:0000313" key="4">
    <source>
        <dbReference type="Proteomes" id="UP000032304"/>
    </source>
</evidence>
<feature type="non-terminal residue" evidence="3">
    <location>
        <position position="1"/>
    </location>
</feature>
<keyword evidence="4" id="KW-1185">Reference proteome</keyword>
<dbReference type="Gramene" id="KJB35158">
    <property type="protein sequence ID" value="KJB35158"/>
    <property type="gene ID" value="B456_006G102700"/>
</dbReference>
<feature type="transmembrane region" description="Helical" evidence="2">
    <location>
        <begin position="111"/>
        <end position="131"/>
    </location>
</feature>
<dbReference type="AlphaFoldDB" id="A0A0D2Q707"/>
<keyword evidence="2" id="KW-0812">Transmembrane</keyword>
<evidence type="ECO:0000256" key="2">
    <source>
        <dbReference type="SAM" id="Phobius"/>
    </source>
</evidence>
<dbReference type="PANTHER" id="PTHR34741">
    <property type="entry name" value="IMAP FAMILY MEMBER 1, PUTATIVE-RELATED"/>
    <property type="match status" value="1"/>
</dbReference>
<reference evidence="3 4" key="1">
    <citation type="journal article" date="2012" name="Nature">
        <title>Repeated polyploidization of Gossypium genomes and the evolution of spinnable cotton fibres.</title>
        <authorList>
            <person name="Paterson A.H."/>
            <person name="Wendel J.F."/>
            <person name="Gundlach H."/>
            <person name="Guo H."/>
            <person name="Jenkins J."/>
            <person name="Jin D."/>
            <person name="Llewellyn D."/>
            <person name="Showmaker K.C."/>
            <person name="Shu S."/>
            <person name="Udall J."/>
            <person name="Yoo M.J."/>
            <person name="Byers R."/>
            <person name="Chen W."/>
            <person name="Doron-Faigenboim A."/>
            <person name="Duke M.V."/>
            <person name="Gong L."/>
            <person name="Grimwood J."/>
            <person name="Grover C."/>
            <person name="Grupp K."/>
            <person name="Hu G."/>
            <person name="Lee T.H."/>
            <person name="Li J."/>
            <person name="Lin L."/>
            <person name="Liu T."/>
            <person name="Marler B.S."/>
            <person name="Page J.T."/>
            <person name="Roberts A.W."/>
            <person name="Romanel E."/>
            <person name="Sanders W.S."/>
            <person name="Szadkowski E."/>
            <person name="Tan X."/>
            <person name="Tang H."/>
            <person name="Xu C."/>
            <person name="Wang J."/>
            <person name="Wang Z."/>
            <person name="Zhang D."/>
            <person name="Zhang L."/>
            <person name="Ashrafi H."/>
            <person name="Bedon F."/>
            <person name="Bowers J.E."/>
            <person name="Brubaker C.L."/>
            <person name="Chee P.W."/>
            <person name="Das S."/>
            <person name="Gingle A.R."/>
            <person name="Haigler C.H."/>
            <person name="Harker D."/>
            <person name="Hoffmann L.V."/>
            <person name="Hovav R."/>
            <person name="Jones D.C."/>
            <person name="Lemke C."/>
            <person name="Mansoor S."/>
            <person name="ur Rahman M."/>
            <person name="Rainville L.N."/>
            <person name="Rambani A."/>
            <person name="Reddy U.K."/>
            <person name="Rong J.K."/>
            <person name="Saranga Y."/>
            <person name="Scheffler B.E."/>
            <person name="Scheffler J.A."/>
            <person name="Stelly D.M."/>
            <person name="Triplett B.A."/>
            <person name="Van Deynze A."/>
            <person name="Vaslin M.F."/>
            <person name="Waghmare V.N."/>
            <person name="Walford S.A."/>
            <person name="Wright R.J."/>
            <person name="Zaki E.A."/>
            <person name="Zhang T."/>
            <person name="Dennis E.S."/>
            <person name="Mayer K.F."/>
            <person name="Peterson D.G."/>
            <person name="Rokhsar D.S."/>
            <person name="Wang X."/>
            <person name="Schmutz J."/>
        </authorList>
    </citation>
    <scope>NUCLEOTIDE SEQUENCE [LARGE SCALE GENOMIC DNA]</scope>
</reference>
<dbReference type="PANTHER" id="PTHR34741:SF1">
    <property type="entry name" value="PGG DOMAIN-CONTAINING PROTEIN"/>
    <property type="match status" value="1"/>
</dbReference>
<dbReference type="OMA" id="TIAICTC"/>
<feature type="compositionally biased region" description="Pro residues" evidence="1">
    <location>
        <begin position="32"/>
        <end position="43"/>
    </location>
</feature>
<feature type="region of interest" description="Disordered" evidence="1">
    <location>
        <begin position="29"/>
        <end position="98"/>
    </location>
</feature>
<name>A0A0D2Q707_GOSRA</name>
<feature type="transmembrane region" description="Helical" evidence="2">
    <location>
        <begin position="203"/>
        <end position="221"/>
    </location>
</feature>
<dbReference type="EMBL" id="CM001745">
    <property type="protein sequence ID" value="KJB35158.1"/>
    <property type="molecule type" value="Genomic_DNA"/>
</dbReference>
<feature type="transmembrane region" description="Helical" evidence="2">
    <location>
        <begin position="176"/>
        <end position="197"/>
    </location>
</feature>
<organism evidence="3 4">
    <name type="scientific">Gossypium raimondii</name>
    <name type="common">Peruvian cotton</name>
    <name type="synonym">Gossypium klotzschianum subsp. raimondii</name>
    <dbReference type="NCBI Taxonomy" id="29730"/>
    <lineage>
        <taxon>Eukaryota</taxon>
        <taxon>Viridiplantae</taxon>
        <taxon>Streptophyta</taxon>
        <taxon>Embryophyta</taxon>
        <taxon>Tracheophyta</taxon>
        <taxon>Spermatophyta</taxon>
        <taxon>Magnoliopsida</taxon>
        <taxon>eudicotyledons</taxon>
        <taxon>Gunneridae</taxon>
        <taxon>Pentapetalae</taxon>
        <taxon>rosids</taxon>
        <taxon>malvids</taxon>
        <taxon>Malvales</taxon>
        <taxon>Malvaceae</taxon>
        <taxon>Malvoideae</taxon>
        <taxon>Gossypium</taxon>
    </lineage>
</organism>
<feature type="compositionally biased region" description="Polar residues" evidence="1">
    <location>
        <begin position="61"/>
        <end position="79"/>
    </location>
</feature>
<feature type="compositionally biased region" description="Pro residues" evidence="1">
    <location>
        <begin position="81"/>
        <end position="90"/>
    </location>
</feature>
<dbReference type="Proteomes" id="UP000032304">
    <property type="component" value="Chromosome 6"/>
</dbReference>